<dbReference type="InterPro" id="IPR011043">
    <property type="entry name" value="Gal_Oxase/kelch_b-propeller"/>
</dbReference>
<dbReference type="InterPro" id="IPR017451">
    <property type="entry name" value="F-box-assoc_interact_dom"/>
</dbReference>
<dbReference type="HOGENOM" id="CLU_034248_2_0_1"/>
<keyword evidence="4" id="KW-1185">Reference proteome</keyword>
<evidence type="ECO:0000313" key="4">
    <source>
        <dbReference type="Proteomes" id="UP000026961"/>
    </source>
</evidence>
<dbReference type="Proteomes" id="UP000026961">
    <property type="component" value="Chromosome 9"/>
</dbReference>
<accession>A0A0E0B3N3</accession>
<dbReference type="InterPro" id="IPR036047">
    <property type="entry name" value="F-box-like_dom_sf"/>
</dbReference>
<dbReference type="STRING" id="40148.A0A0E0B3N3"/>
<proteinExistence type="predicted"/>
<dbReference type="PANTHER" id="PTHR31111:SF136">
    <property type="entry name" value="F-BOX ASSOCIATED DOMAIN-CONTAINING PROTEIN"/>
    <property type="match status" value="1"/>
</dbReference>
<dbReference type="Gramene" id="OGLUM09G12670.1">
    <property type="protein sequence ID" value="OGLUM09G12670.1"/>
    <property type="gene ID" value="OGLUM09G12670"/>
</dbReference>
<dbReference type="Pfam" id="PF00646">
    <property type="entry name" value="F-box"/>
    <property type="match status" value="1"/>
</dbReference>
<dbReference type="AlphaFoldDB" id="A0A0E0B3N3"/>
<feature type="compositionally biased region" description="Basic residues" evidence="1">
    <location>
        <begin position="61"/>
        <end position="80"/>
    </location>
</feature>
<dbReference type="InterPro" id="IPR006527">
    <property type="entry name" value="F-box-assoc_dom_typ1"/>
</dbReference>
<sequence>MWITLTYGAYVGPMLTQPPRMTKPASKPPEAAIPFPGSQARNPLAVRLRRSYERALPAVANHHRRRGRRRRGPRPRRRPRNNLVTTRPRKVMRIVINSWSRFMPPYIPDDVMFNILSWLPSKSLIRFKSVCKAWHAMISSPCFTDAHLECSKRNPSILMVPGAYEKQEDGENIAFMMVLYKYHGGKTMELVHMQNFPLGIGVWTRPVHCNGLLLIPTMNLEMMICNPSTRQIVFLPKVSGNICTGTRAGFGFDPHSNKYKVARSFYQRDSETQELVCKFEVLTLGTNAWRQTEDPPYPIDALTPVHVKGAIYWIVCSSLCPDPPNAFLRFCLTDEKFSLFPCPPSNVKSVRFTEVEGELCCACFFSETLALEIWNCSGGQNLEWTRRYVIQIPPDVVMKYPVERPPLIVFREKMLLLAFKKVYRYDIETCTIVELASKVSDFTCYEPYLEKEARDLHLFNYAESLVPIREF</sequence>
<dbReference type="SUPFAM" id="SSF50965">
    <property type="entry name" value="Galactose oxidase, central domain"/>
    <property type="match status" value="1"/>
</dbReference>
<feature type="region of interest" description="Disordered" evidence="1">
    <location>
        <begin position="57"/>
        <end position="83"/>
    </location>
</feature>
<evidence type="ECO:0000259" key="2">
    <source>
        <dbReference type="PROSITE" id="PS50181"/>
    </source>
</evidence>
<name>A0A0E0B3N3_9ORYZ</name>
<dbReference type="PROSITE" id="PS50181">
    <property type="entry name" value="FBOX"/>
    <property type="match status" value="1"/>
</dbReference>
<dbReference type="Gene3D" id="1.20.1280.50">
    <property type="match status" value="1"/>
</dbReference>
<evidence type="ECO:0000313" key="3">
    <source>
        <dbReference type="EnsemblPlants" id="OGLUM09G12670.1"/>
    </source>
</evidence>
<dbReference type="Pfam" id="PF07734">
    <property type="entry name" value="FBA_1"/>
    <property type="match status" value="1"/>
</dbReference>
<dbReference type="SUPFAM" id="SSF81383">
    <property type="entry name" value="F-box domain"/>
    <property type="match status" value="1"/>
</dbReference>
<feature type="domain" description="F-box" evidence="2">
    <location>
        <begin position="101"/>
        <end position="146"/>
    </location>
</feature>
<organism evidence="3">
    <name type="scientific">Oryza glumipatula</name>
    <dbReference type="NCBI Taxonomy" id="40148"/>
    <lineage>
        <taxon>Eukaryota</taxon>
        <taxon>Viridiplantae</taxon>
        <taxon>Streptophyta</taxon>
        <taxon>Embryophyta</taxon>
        <taxon>Tracheophyta</taxon>
        <taxon>Spermatophyta</taxon>
        <taxon>Magnoliopsida</taxon>
        <taxon>Liliopsida</taxon>
        <taxon>Poales</taxon>
        <taxon>Poaceae</taxon>
        <taxon>BOP clade</taxon>
        <taxon>Oryzoideae</taxon>
        <taxon>Oryzeae</taxon>
        <taxon>Oryzinae</taxon>
        <taxon>Oryza</taxon>
    </lineage>
</organism>
<dbReference type="NCBIfam" id="TIGR01640">
    <property type="entry name" value="F_box_assoc_1"/>
    <property type="match status" value="1"/>
</dbReference>
<dbReference type="eggNOG" id="ENOG502T151">
    <property type="taxonomic scope" value="Eukaryota"/>
</dbReference>
<dbReference type="CDD" id="cd22157">
    <property type="entry name" value="F-box_AtFBW1-like"/>
    <property type="match status" value="1"/>
</dbReference>
<reference evidence="3" key="2">
    <citation type="submission" date="2018-05" db="EMBL/GenBank/DDBJ databases">
        <title>OgluRS3 (Oryza glumaepatula Reference Sequence Version 3).</title>
        <authorList>
            <person name="Zhang J."/>
            <person name="Kudrna D."/>
            <person name="Lee S."/>
            <person name="Talag J."/>
            <person name="Welchert J."/>
            <person name="Wing R.A."/>
        </authorList>
    </citation>
    <scope>NUCLEOTIDE SEQUENCE [LARGE SCALE GENOMIC DNA]</scope>
</reference>
<dbReference type="InterPro" id="IPR001810">
    <property type="entry name" value="F-box_dom"/>
</dbReference>
<evidence type="ECO:0000256" key="1">
    <source>
        <dbReference type="SAM" id="MobiDB-lite"/>
    </source>
</evidence>
<reference evidence="3" key="1">
    <citation type="submission" date="2015-04" db="UniProtKB">
        <authorList>
            <consortium name="EnsemblPlants"/>
        </authorList>
    </citation>
    <scope>IDENTIFICATION</scope>
</reference>
<dbReference type="EnsemblPlants" id="OGLUM09G12670.1">
    <property type="protein sequence ID" value="OGLUM09G12670.1"/>
    <property type="gene ID" value="OGLUM09G12670"/>
</dbReference>
<dbReference type="SMART" id="SM00256">
    <property type="entry name" value="FBOX"/>
    <property type="match status" value="1"/>
</dbReference>
<dbReference type="PANTHER" id="PTHR31111">
    <property type="entry name" value="BNAA05G37150D PROTEIN-RELATED"/>
    <property type="match status" value="1"/>
</dbReference>
<protein>
    <recommendedName>
        <fullName evidence="2">F-box domain-containing protein</fullName>
    </recommendedName>
</protein>